<evidence type="ECO:0000259" key="12">
    <source>
        <dbReference type="Pfam" id="PF01743"/>
    </source>
</evidence>
<keyword evidence="3" id="KW-0819">tRNA processing</keyword>
<feature type="domain" description="tRNA nucleotidyltransferase/poly(A) polymerase RNA and SrmB- binding" evidence="13">
    <location>
        <begin position="149"/>
        <end position="210"/>
    </location>
</feature>
<keyword evidence="9" id="KW-0460">Magnesium</keyword>
<dbReference type="GO" id="GO:0003723">
    <property type="term" value="F:RNA binding"/>
    <property type="evidence" value="ECO:0007669"/>
    <property type="project" value="UniProtKB-KW"/>
</dbReference>
<sequence length="339" mass="39331">MKIYKVGGAVRDSLCGVKSVDNDWVVIGSSPEEMIAKGFKPIGKDFPVFLHPNTNEEYALARTEKKSGTGYHGFTFYFGKDVTLKDDLSRRDFTINAIAEDKEGNIIDPFNGQHDIKNKLFRHVSDAFYEDPLRAIRLARLFTYEHLKDFNIFDTTIDCIKKIVSNEEIKKLSTDRIWSETVRALNSSYPNIYFEKIITLNLKNPFFKNLNIPSCHTHKDPEIRWAELQINNDFKIGEQLPIPNEFKYASKILKNISKIDTKLNDNDLISILITSNFKRNEDLVNKLVTLPNIEKTKDFILKLVKEIRNTDFSILSNTPKEKVEQEKFNMYKNIIFKCK</sequence>
<evidence type="ECO:0000256" key="4">
    <source>
        <dbReference type="ARBA" id="ARBA00022695"/>
    </source>
</evidence>
<comment type="similarity">
    <text evidence="11">Belongs to the tRNA nucleotidyltransferase/poly(A) polymerase family.</text>
</comment>
<dbReference type="GO" id="GO:0042245">
    <property type="term" value="P:RNA repair"/>
    <property type="evidence" value="ECO:0007669"/>
    <property type="project" value="UniProtKB-KW"/>
</dbReference>
<reference evidence="14 15" key="1">
    <citation type="submission" date="2019-02" db="EMBL/GenBank/DDBJ databases">
        <title>Prokaryotic population dynamics and viral predation in marine succession experiment using metagenomics: the confinement effect.</title>
        <authorList>
            <person name="Haro-Moreno J.M."/>
            <person name="Rodriguez-Valera F."/>
            <person name="Lopez-Perez M."/>
        </authorList>
    </citation>
    <scope>NUCLEOTIDE SEQUENCE [LARGE SCALE GENOMIC DNA]</scope>
    <source>
        <strain evidence="14">MED-G162</strain>
    </source>
</reference>
<dbReference type="SUPFAM" id="SSF81891">
    <property type="entry name" value="Poly A polymerase C-terminal region-like"/>
    <property type="match status" value="1"/>
</dbReference>
<comment type="cofactor">
    <cofactor evidence="1">
        <name>Mg(2+)</name>
        <dbReference type="ChEBI" id="CHEBI:18420"/>
    </cofactor>
</comment>
<evidence type="ECO:0000313" key="14">
    <source>
        <dbReference type="EMBL" id="RZO26695.1"/>
    </source>
</evidence>
<dbReference type="AlphaFoldDB" id="A0A520MZQ9"/>
<dbReference type="GO" id="GO:0046872">
    <property type="term" value="F:metal ion binding"/>
    <property type="evidence" value="ECO:0007669"/>
    <property type="project" value="UniProtKB-KW"/>
</dbReference>
<accession>A0A520MZQ9</accession>
<gene>
    <name evidence="14" type="ORF">EVA95_01625</name>
</gene>
<keyword evidence="8" id="KW-0067">ATP-binding</keyword>
<evidence type="ECO:0000256" key="2">
    <source>
        <dbReference type="ARBA" id="ARBA00022679"/>
    </source>
</evidence>
<dbReference type="GO" id="GO:0008033">
    <property type="term" value="P:tRNA processing"/>
    <property type="evidence" value="ECO:0007669"/>
    <property type="project" value="UniProtKB-KW"/>
</dbReference>
<dbReference type="PANTHER" id="PTHR47545:SF1">
    <property type="entry name" value="MULTIFUNCTIONAL CCA PROTEIN"/>
    <property type="match status" value="1"/>
</dbReference>
<feature type="domain" description="Poly A polymerase head" evidence="12">
    <location>
        <begin position="4"/>
        <end position="121"/>
    </location>
</feature>
<evidence type="ECO:0000256" key="9">
    <source>
        <dbReference type="ARBA" id="ARBA00022842"/>
    </source>
</evidence>
<dbReference type="InterPro" id="IPR050124">
    <property type="entry name" value="tRNA_CCA-adding_enzyme"/>
</dbReference>
<dbReference type="EMBL" id="SHBH01000008">
    <property type="protein sequence ID" value="RZO26695.1"/>
    <property type="molecule type" value="Genomic_DNA"/>
</dbReference>
<dbReference type="Pfam" id="PF01743">
    <property type="entry name" value="PolyA_pol"/>
    <property type="match status" value="1"/>
</dbReference>
<keyword evidence="7" id="KW-0692">RNA repair</keyword>
<keyword evidence="5" id="KW-0479">Metal-binding</keyword>
<proteinExistence type="inferred from homology"/>
<keyword evidence="2 11" id="KW-0808">Transferase</keyword>
<dbReference type="Proteomes" id="UP000319384">
    <property type="component" value="Unassembled WGS sequence"/>
</dbReference>
<evidence type="ECO:0000256" key="11">
    <source>
        <dbReference type="RuleBase" id="RU003953"/>
    </source>
</evidence>
<dbReference type="InterPro" id="IPR032828">
    <property type="entry name" value="PolyA_RNA-bd"/>
</dbReference>
<keyword evidence="6" id="KW-0547">Nucleotide-binding</keyword>
<keyword evidence="10 11" id="KW-0694">RNA-binding</keyword>
<dbReference type="InterPro" id="IPR043519">
    <property type="entry name" value="NT_sf"/>
</dbReference>
<evidence type="ECO:0000256" key="7">
    <source>
        <dbReference type="ARBA" id="ARBA00022800"/>
    </source>
</evidence>
<evidence type="ECO:0000259" key="13">
    <source>
        <dbReference type="Pfam" id="PF12627"/>
    </source>
</evidence>
<dbReference type="GO" id="GO:0016779">
    <property type="term" value="F:nucleotidyltransferase activity"/>
    <property type="evidence" value="ECO:0007669"/>
    <property type="project" value="UniProtKB-KW"/>
</dbReference>
<evidence type="ECO:0000256" key="3">
    <source>
        <dbReference type="ARBA" id="ARBA00022694"/>
    </source>
</evidence>
<evidence type="ECO:0000256" key="10">
    <source>
        <dbReference type="ARBA" id="ARBA00022884"/>
    </source>
</evidence>
<comment type="caution">
    <text evidence="14">The sequence shown here is derived from an EMBL/GenBank/DDBJ whole genome shotgun (WGS) entry which is preliminary data.</text>
</comment>
<evidence type="ECO:0000256" key="5">
    <source>
        <dbReference type="ARBA" id="ARBA00022723"/>
    </source>
</evidence>
<dbReference type="Gene3D" id="1.10.3090.10">
    <property type="entry name" value="cca-adding enzyme, domain 2"/>
    <property type="match status" value="1"/>
</dbReference>
<dbReference type="PANTHER" id="PTHR47545">
    <property type="entry name" value="MULTIFUNCTIONAL CCA PROTEIN"/>
    <property type="match status" value="1"/>
</dbReference>
<keyword evidence="4" id="KW-0548">Nucleotidyltransferase</keyword>
<dbReference type="Pfam" id="PF12627">
    <property type="entry name" value="PolyA_pol_RNAbd"/>
    <property type="match status" value="1"/>
</dbReference>
<evidence type="ECO:0000256" key="1">
    <source>
        <dbReference type="ARBA" id="ARBA00001946"/>
    </source>
</evidence>
<name>A0A520MZQ9_9GAMM</name>
<evidence type="ECO:0000256" key="6">
    <source>
        <dbReference type="ARBA" id="ARBA00022741"/>
    </source>
</evidence>
<dbReference type="InterPro" id="IPR002646">
    <property type="entry name" value="PolA_pol_head_dom"/>
</dbReference>
<evidence type="ECO:0000256" key="8">
    <source>
        <dbReference type="ARBA" id="ARBA00022840"/>
    </source>
</evidence>
<dbReference type="GO" id="GO:0005524">
    <property type="term" value="F:ATP binding"/>
    <property type="evidence" value="ECO:0007669"/>
    <property type="project" value="UniProtKB-KW"/>
</dbReference>
<organism evidence="14 15">
    <name type="scientific">SAR86 cluster bacterium</name>
    <dbReference type="NCBI Taxonomy" id="2030880"/>
    <lineage>
        <taxon>Bacteria</taxon>
        <taxon>Pseudomonadati</taxon>
        <taxon>Pseudomonadota</taxon>
        <taxon>Gammaproteobacteria</taxon>
        <taxon>SAR86 cluster</taxon>
    </lineage>
</organism>
<dbReference type="Gene3D" id="3.30.460.10">
    <property type="entry name" value="Beta Polymerase, domain 2"/>
    <property type="match status" value="1"/>
</dbReference>
<protein>
    <submittedName>
        <fullName evidence="14">tRNA nucleotidyl transferase</fullName>
    </submittedName>
</protein>
<dbReference type="SUPFAM" id="SSF81301">
    <property type="entry name" value="Nucleotidyltransferase"/>
    <property type="match status" value="1"/>
</dbReference>
<evidence type="ECO:0000313" key="15">
    <source>
        <dbReference type="Proteomes" id="UP000319384"/>
    </source>
</evidence>